<proteinExistence type="predicted"/>
<dbReference type="Proteomes" id="UP000232003">
    <property type="component" value="Chromosome"/>
</dbReference>
<dbReference type="AlphaFoldDB" id="A0A2K8SWA6"/>
<protein>
    <submittedName>
        <fullName evidence="1">Uncharacterized protein</fullName>
    </submittedName>
</protein>
<sequence length="97" mass="11170">MATNWIFDKNLKPLIEILAMFCDYKIDQDDLDTIYSGVKKTDYEKDVWFEYEYTGSLEFKVAQDVGSSVIFVDVLADEGLEAKVAVAIEILQIYRLT</sequence>
<dbReference type="EMBL" id="CP024785">
    <property type="protein sequence ID" value="AUB39736.1"/>
    <property type="molecule type" value="Genomic_DNA"/>
</dbReference>
<gene>
    <name evidence="1" type="ORF">COO91_05734</name>
</gene>
<evidence type="ECO:0000313" key="1">
    <source>
        <dbReference type="EMBL" id="AUB39736.1"/>
    </source>
</evidence>
<dbReference type="KEGG" id="nfl:COO91_05734"/>
<organism evidence="1 2">
    <name type="scientific">Nostoc flagelliforme CCNUN1</name>
    <dbReference type="NCBI Taxonomy" id="2038116"/>
    <lineage>
        <taxon>Bacteria</taxon>
        <taxon>Bacillati</taxon>
        <taxon>Cyanobacteriota</taxon>
        <taxon>Cyanophyceae</taxon>
        <taxon>Nostocales</taxon>
        <taxon>Nostocaceae</taxon>
        <taxon>Nostoc</taxon>
    </lineage>
</organism>
<dbReference type="OrthoDB" id="3689200at2"/>
<keyword evidence="2" id="KW-1185">Reference proteome</keyword>
<name>A0A2K8SWA6_9NOSO</name>
<evidence type="ECO:0000313" key="2">
    <source>
        <dbReference type="Proteomes" id="UP000232003"/>
    </source>
</evidence>
<accession>A0A2K8SWA6</accession>
<dbReference type="RefSeq" id="WP_100900667.1">
    <property type="nucleotide sequence ID" value="NZ_CAWNNC010000001.1"/>
</dbReference>
<reference evidence="1 2" key="1">
    <citation type="submission" date="2017-11" db="EMBL/GenBank/DDBJ databases">
        <title>Complete genome of a free-living desiccation-tolerant cyanobacterium and its photosynthetic adaptation to extreme terrestrial habitat.</title>
        <authorList>
            <person name="Shang J."/>
        </authorList>
    </citation>
    <scope>NUCLEOTIDE SEQUENCE [LARGE SCALE GENOMIC DNA]</scope>
    <source>
        <strain evidence="1 2">CCNUN1</strain>
    </source>
</reference>